<dbReference type="RefSeq" id="WP_219965538.1">
    <property type="nucleotide sequence ID" value="NZ_JAGFNZ010000003.1"/>
</dbReference>
<protein>
    <submittedName>
        <fullName evidence="1">AbrB/MazE/SpoVT family DNA-binding domain-containing protein</fullName>
    </submittedName>
</protein>
<keyword evidence="2" id="KW-1185">Reference proteome</keyword>
<name>A0ABS7DPC6_9FIRM</name>
<dbReference type="EMBL" id="JAGFNZ010000003">
    <property type="protein sequence ID" value="MBW7573145.1"/>
    <property type="molecule type" value="Genomic_DNA"/>
</dbReference>
<evidence type="ECO:0000313" key="2">
    <source>
        <dbReference type="Proteomes" id="UP000719942"/>
    </source>
</evidence>
<organism evidence="1 2">
    <name type="scientific">Caproiciproducens faecalis</name>
    <dbReference type="NCBI Taxonomy" id="2820301"/>
    <lineage>
        <taxon>Bacteria</taxon>
        <taxon>Bacillati</taxon>
        <taxon>Bacillota</taxon>
        <taxon>Clostridia</taxon>
        <taxon>Eubacteriales</taxon>
        <taxon>Acutalibacteraceae</taxon>
        <taxon>Caproiciproducens</taxon>
    </lineage>
</organism>
<comment type="caution">
    <text evidence="1">The sequence shown here is derived from an EMBL/GenBank/DDBJ whole genome shotgun (WGS) entry which is preliminary data.</text>
</comment>
<evidence type="ECO:0000313" key="1">
    <source>
        <dbReference type="EMBL" id="MBW7573145.1"/>
    </source>
</evidence>
<gene>
    <name evidence="1" type="ORF">J5W02_10010</name>
</gene>
<dbReference type="Proteomes" id="UP000719942">
    <property type="component" value="Unassembled WGS sequence"/>
</dbReference>
<accession>A0ABS7DPC6</accession>
<reference evidence="1 2" key="1">
    <citation type="submission" date="2021-03" db="EMBL/GenBank/DDBJ databases">
        <title>Caproiciproducens sp. nov. isolated from feces of cow.</title>
        <authorList>
            <person name="Choi J.-Y."/>
        </authorList>
    </citation>
    <scope>NUCLEOTIDE SEQUENCE [LARGE SCALE GENOMIC DNA]</scope>
    <source>
        <strain evidence="1 2">AGMB10547</strain>
    </source>
</reference>
<keyword evidence="1" id="KW-0238">DNA-binding</keyword>
<dbReference type="GO" id="GO:0003677">
    <property type="term" value="F:DNA binding"/>
    <property type="evidence" value="ECO:0007669"/>
    <property type="project" value="UniProtKB-KW"/>
</dbReference>
<sequence>MEYMEIIGVPAVVSARHRIVIDKSIRLLYRMSENARVYMRRKKNLLFLTRSNYSRNLDIQQKELSIGRFNLPVDWARSNHIQIGDYVYLVATTEGIIICPAGVKFLCVKGEKNH</sequence>
<proteinExistence type="predicted"/>